<proteinExistence type="inferred from homology"/>
<evidence type="ECO:0000313" key="6">
    <source>
        <dbReference type="Proteomes" id="UP001159363"/>
    </source>
</evidence>
<protein>
    <recommendedName>
        <fullName evidence="4">CMP/dCMP-type deaminase domain-containing protein</fullName>
    </recommendedName>
</protein>
<dbReference type="InterPro" id="IPR058535">
    <property type="entry name" value="MafB19-deam"/>
</dbReference>
<feature type="region of interest" description="Disordered" evidence="3">
    <location>
        <begin position="248"/>
        <end position="267"/>
    </location>
</feature>
<dbReference type="SUPFAM" id="SSF53927">
    <property type="entry name" value="Cytidine deaminase-like"/>
    <property type="match status" value="1"/>
</dbReference>
<dbReference type="InterPro" id="IPR002125">
    <property type="entry name" value="CMP_dCMP_dom"/>
</dbReference>
<reference evidence="5 6" key="1">
    <citation type="submission" date="2023-02" db="EMBL/GenBank/DDBJ databases">
        <title>LHISI_Scaffold_Assembly.</title>
        <authorList>
            <person name="Stuart O.P."/>
            <person name="Cleave R."/>
            <person name="Magrath M.J.L."/>
            <person name="Mikheyev A.S."/>
        </authorList>
    </citation>
    <scope>NUCLEOTIDE SEQUENCE [LARGE SCALE GENOMIC DNA]</scope>
    <source>
        <strain evidence="5">Daus_M_001</strain>
        <tissue evidence="5">Leg muscle</tissue>
    </source>
</reference>
<evidence type="ECO:0000256" key="3">
    <source>
        <dbReference type="SAM" id="MobiDB-lite"/>
    </source>
</evidence>
<accession>A0ABQ9IFF6</accession>
<feature type="domain" description="CMP/dCMP-type deaminase" evidence="4">
    <location>
        <begin position="149"/>
        <end position="333"/>
    </location>
</feature>
<name>A0ABQ9IFF6_9NEOP</name>
<evidence type="ECO:0000256" key="2">
    <source>
        <dbReference type="ARBA" id="ARBA00038160"/>
    </source>
</evidence>
<dbReference type="PROSITE" id="PS51747">
    <property type="entry name" value="CYT_DCMP_DEAMINASES_2"/>
    <property type="match status" value="1"/>
</dbReference>
<keyword evidence="1" id="KW-0819">tRNA processing</keyword>
<sequence>MQQPKRRKLETAAETEVAALSWRLEPVLADDLVGDLPVVEALVDTIEDRKQTSRLVRELAAACPIPSLQHLKRVRGSEVVLCLAGEVLPPGVDTKGLSGTTRKQTVPAMPPRTRSQFEKASALWPCNFHQDKYLERVVSGALFSTAELRRQEQHMRRALEAAARGGGSGAVVVDPEGRVIAVGWDDRLRHPLKHAAMVVVDLVAQGQGGGAWPVESGQFYLPTGGAKVDVDGEGSCPKVEVGVEIAQQGGGVRPTPGEECPGRSTPKQRKTGPYLCTGCDVYLTREPCGMCAMALVHSRVRRVFYGCPSPRGVLGTLAKLHTVTALNHHYEVFRGVLADECRQLNNPA</sequence>
<gene>
    <name evidence="5" type="ORF">PR048_000683</name>
</gene>
<evidence type="ECO:0000259" key="4">
    <source>
        <dbReference type="PROSITE" id="PS51747"/>
    </source>
</evidence>
<organism evidence="5 6">
    <name type="scientific">Dryococelus australis</name>
    <dbReference type="NCBI Taxonomy" id="614101"/>
    <lineage>
        <taxon>Eukaryota</taxon>
        <taxon>Metazoa</taxon>
        <taxon>Ecdysozoa</taxon>
        <taxon>Arthropoda</taxon>
        <taxon>Hexapoda</taxon>
        <taxon>Insecta</taxon>
        <taxon>Pterygota</taxon>
        <taxon>Neoptera</taxon>
        <taxon>Polyneoptera</taxon>
        <taxon>Phasmatodea</taxon>
        <taxon>Verophasmatodea</taxon>
        <taxon>Anareolatae</taxon>
        <taxon>Phasmatidae</taxon>
        <taxon>Eurycanthinae</taxon>
        <taxon>Dryococelus</taxon>
    </lineage>
</organism>
<dbReference type="PANTHER" id="PTHR11079:SF156">
    <property type="entry name" value="INACTIVE TRNA-SPECIFIC ADENOSINE DEAMINASE-LIKE PROTEIN 3-RELATED"/>
    <property type="match status" value="1"/>
</dbReference>
<comment type="caution">
    <text evidence="5">The sequence shown here is derived from an EMBL/GenBank/DDBJ whole genome shotgun (WGS) entry which is preliminary data.</text>
</comment>
<dbReference type="Proteomes" id="UP001159363">
    <property type="component" value="Chromosome 1"/>
</dbReference>
<evidence type="ECO:0000313" key="5">
    <source>
        <dbReference type="EMBL" id="KAJ8895351.1"/>
    </source>
</evidence>
<comment type="similarity">
    <text evidence="2">Belongs to the cytidine and deoxycytidylate deaminase family. ADAT3 subfamily.</text>
</comment>
<dbReference type="EMBL" id="JARBHB010000001">
    <property type="protein sequence ID" value="KAJ8895351.1"/>
    <property type="molecule type" value="Genomic_DNA"/>
</dbReference>
<dbReference type="Gene3D" id="3.40.140.10">
    <property type="entry name" value="Cytidine Deaminase, domain 2"/>
    <property type="match status" value="1"/>
</dbReference>
<dbReference type="Pfam" id="PF14437">
    <property type="entry name" value="MafB19-deam"/>
    <property type="match status" value="1"/>
</dbReference>
<evidence type="ECO:0000256" key="1">
    <source>
        <dbReference type="ARBA" id="ARBA00022694"/>
    </source>
</evidence>
<dbReference type="InterPro" id="IPR016193">
    <property type="entry name" value="Cytidine_deaminase-like"/>
</dbReference>
<dbReference type="CDD" id="cd01285">
    <property type="entry name" value="nucleoside_deaminase"/>
    <property type="match status" value="1"/>
</dbReference>
<dbReference type="PANTHER" id="PTHR11079">
    <property type="entry name" value="CYTOSINE DEAMINASE FAMILY MEMBER"/>
    <property type="match status" value="1"/>
</dbReference>
<keyword evidence="6" id="KW-1185">Reference proteome</keyword>
<feature type="region of interest" description="Disordered" evidence="3">
    <location>
        <begin position="94"/>
        <end position="114"/>
    </location>
</feature>